<protein>
    <submittedName>
        <fullName evidence="1">Methyltransferase domain-containing protein</fullName>
    </submittedName>
</protein>
<dbReference type="Proteomes" id="UP000198534">
    <property type="component" value="Unassembled WGS sequence"/>
</dbReference>
<keyword evidence="1" id="KW-0808">Transferase</keyword>
<gene>
    <name evidence="1" type="ORF">SAMN05444487_11090</name>
</gene>
<keyword evidence="2" id="KW-1185">Reference proteome</keyword>
<dbReference type="STRING" id="1048340.SAMN05444487_11090"/>
<accession>A0A1H2Z1X7</accession>
<organism evidence="1 2">
    <name type="scientific">Marininema mesophilum</name>
    <dbReference type="NCBI Taxonomy" id="1048340"/>
    <lineage>
        <taxon>Bacteria</taxon>
        <taxon>Bacillati</taxon>
        <taxon>Bacillota</taxon>
        <taxon>Bacilli</taxon>
        <taxon>Bacillales</taxon>
        <taxon>Thermoactinomycetaceae</taxon>
        <taxon>Marininema</taxon>
    </lineage>
</organism>
<dbReference type="Pfam" id="PF13578">
    <property type="entry name" value="Methyltransf_24"/>
    <property type="match status" value="1"/>
</dbReference>
<dbReference type="EMBL" id="FNNQ01000010">
    <property type="protein sequence ID" value="SDX11443.1"/>
    <property type="molecule type" value="Genomic_DNA"/>
</dbReference>
<proteinExistence type="predicted"/>
<dbReference type="RefSeq" id="WP_091740534.1">
    <property type="nucleotide sequence ID" value="NZ_FNNQ01000010.1"/>
</dbReference>
<sequence>MQRFYEKIILPIFLVFKPKNIVEIGADVGYNTSKILEYCKDSGAQLTVIDPYPRFNEEEMKKMHPYLSVEKILSLKALNNLEDYDAILIDGDHNWYTVYHELKLVEQKSLKEGKFPLIFLHDTDWPYARRDMYYLPESIPPEYRHSYAKKGLVPGSSELSDDSILNHWFNHALYEGGERNGVLTAIEDFLKETPLPYFFHKAYSNNGLGIIIPDDLALNNTVTRIVEESGL</sequence>
<dbReference type="AlphaFoldDB" id="A0A1H2Z1X7"/>
<dbReference type="GO" id="GO:0032259">
    <property type="term" value="P:methylation"/>
    <property type="evidence" value="ECO:0007669"/>
    <property type="project" value="UniProtKB-KW"/>
</dbReference>
<evidence type="ECO:0000313" key="2">
    <source>
        <dbReference type="Proteomes" id="UP000198534"/>
    </source>
</evidence>
<keyword evidence="1" id="KW-0489">Methyltransferase</keyword>
<dbReference type="GO" id="GO:0008168">
    <property type="term" value="F:methyltransferase activity"/>
    <property type="evidence" value="ECO:0007669"/>
    <property type="project" value="UniProtKB-KW"/>
</dbReference>
<dbReference type="SUPFAM" id="SSF53335">
    <property type="entry name" value="S-adenosyl-L-methionine-dependent methyltransferases"/>
    <property type="match status" value="1"/>
</dbReference>
<dbReference type="OrthoDB" id="2469560at2"/>
<dbReference type="Gene3D" id="3.40.50.150">
    <property type="entry name" value="Vaccinia Virus protein VP39"/>
    <property type="match status" value="1"/>
</dbReference>
<dbReference type="InterPro" id="IPR029063">
    <property type="entry name" value="SAM-dependent_MTases_sf"/>
</dbReference>
<reference evidence="1 2" key="1">
    <citation type="submission" date="2016-10" db="EMBL/GenBank/DDBJ databases">
        <authorList>
            <person name="de Groot N.N."/>
        </authorList>
    </citation>
    <scope>NUCLEOTIDE SEQUENCE [LARGE SCALE GENOMIC DNA]</scope>
    <source>
        <strain evidence="1 2">DSM 45610</strain>
    </source>
</reference>
<evidence type="ECO:0000313" key="1">
    <source>
        <dbReference type="EMBL" id="SDX11443.1"/>
    </source>
</evidence>
<name>A0A1H2Z1X7_9BACL</name>